<dbReference type="PROSITE" id="PS50935">
    <property type="entry name" value="SSB"/>
    <property type="match status" value="1"/>
</dbReference>
<evidence type="ECO:0000256" key="1">
    <source>
        <dbReference type="ARBA" id="ARBA00023125"/>
    </source>
</evidence>
<dbReference type="Pfam" id="PF00436">
    <property type="entry name" value="SSB"/>
    <property type="match status" value="1"/>
</dbReference>
<protein>
    <recommendedName>
        <fullName evidence="2">Single-stranded DNA-binding protein</fullName>
    </recommendedName>
</protein>
<evidence type="ECO:0000256" key="3">
    <source>
        <dbReference type="SAM" id="MobiDB-lite"/>
    </source>
</evidence>
<dbReference type="GO" id="GO:0006260">
    <property type="term" value="P:DNA replication"/>
    <property type="evidence" value="ECO:0007669"/>
    <property type="project" value="InterPro"/>
</dbReference>
<reference evidence="4 5" key="1">
    <citation type="submission" date="2019-01" db="EMBL/GenBank/DDBJ databases">
        <authorList>
            <consortium name="Pathogen Informatics"/>
        </authorList>
    </citation>
    <scope>NUCLEOTIDE SEQUENCE [LARGE SCALE GENOMIC DNA]</scope>
    <source>
        <strain evidence="4 5">NCTC10181</strain>
    </source>
</reference>
<evidence type="ECO:0000256" key="2">
    <source>
        <dbReference type="PIRNR" id="PIRNR002070"/>
    </source>
</evidence>
<dbReference type="Proteomes" id="UP000290985">
    <property type="component" value="Chromosome"/>
</dbReference>
<keyword evidence="1 2" id="KW-0238">DNA-binding</keyword>
<dbReference type="InterPro" id="IPR012340">
    <property type="entry name" value="NA-bd_OB-fold"/>
</dbReference>
<feature type="region of interest" description="Disordered" evidence="3">
    <location>
        <begin position="127"/>
        <end position="156"/>
    </location>
</feature>
<dbReference type="InterPro" id="IPR000424">
    <property type="entry name" value="Primosome_PriB/ssb"/>
</dbReference>
<dbReference type="RefSeq" id="WP_129725137.1">
    <property type="nucleotide sequence ID" value="NZ_LR215036.1"/>
</dbReference>
<feature type="compositionally biased region" description="Low complexity" evidence="3">
    <location>
        <begin position="130"/>
        <end position="142"/>
    </location>
</feature>
<dbReference type="GO" id="GO:0003697">
    <property type="term" value="F:single-stranded DNA binding"/>
    <property type="evidence" value="ECO:0007669"/>
    <property type="project" value="InterPro"/>
</dbReference>
<dbReference type="SUPFAM" id="SSF50249">
    <property type="entry name" value="Nucleic acid-binding proteins"/>
    <property type="match status" value="1"/>
</dbReference>
<evidence type="ECO:0000313" key="5">
    <source>
        <dbReference type="Proteomes" id="UP000290985"/>
    </source>
</evidence>
<evidence type="ECO:0000313" key="4">
    <source>
        <dbReference type="EMBL" id="VEU74294.1"/>
    </source>
</evidence>
<dbReference type="InterPro" id="IPR011344">
    <property type="entry name" value="ssDNA-bd"/>
</dbReference>
<gene>
    <name evidence="4" type="ORF">NCTC10181_00129</name>
</gene>
<name>A0A449B174_9BACT</name>
<accession>A0A449B174</accession>
<keyword evidence="5" id="KW-1185">Reference proteome</keyword>
<dbReference type="EMBL" id="LR215036">
    <property type="protein sequence ID" value="VEU74294.1"/>
    <property type="molecule type" value="Genomic_DNA"/>
</dbReference>
<sequence length="156" mass="17507">MKAQVTLIGRISKIGNLIQSKYNPEIEILPFQIGVNGVNKGQEIKMYYDCLAFSAKANYIFKNLQVGDQVYFEGTLEPRTILDKNQSGMYSIITQSIMGLESKAAKEDRKKRQAKVSKLMDQDTFMQETNNSVISSKSNSSIFGDDEDNEMLGTSL</sequence>
<dbReference type="OrthoDB" id="9809878at2"/>
<dbReference type="Gene3D" id="2.40.50.140">
    <property type="entry name" value="Nucleic acid-binding proteins"/>
    <property type="match status" value="1"/>
</dbReference>
<dbReference type="PIRSF" id="PIRSF002070">
    <property type="entry name" value="SSB"/>
    <property type="match status" value="1"/>
</dbReference>
<proteinExistence type="predicted"/>
<organism evidence="4 5">
    <name type="scientific">Mycoplasmopsis citelli</name>
    <dbReference type="NCBI Taxonomy" id="171281"/>
    <lineage>
        <taxon>Bacteria</taxon>
        <taxon>Bacillati</taxon>
        <taxon>Mycoplasmatota</taxon>
        <taxon>Mycoplasmoidales</taxon>
        <taxon>Metamycoplasmataceae</taxon>
        <taxon>Mycoplasmopsis</taxon>
    </lineage>
</organism>
<dbReference type="KEGG" id="mcit:NCTC10181_00129"/>
<dbReference type="AlphaFoldDB" id="A0A449B174"/>